<gene>
    <name evidence="2" type="ORF">NEISICOT_00588</name>
</gene>
<accession>C6M250</accession>
<evidence type="ECO:0000313" key="3">
    <source>
        <dbReference type="Proteomes" id="UP000005365"/>
    </source>
</evidence>
<keyword evidence="3" id="KW-1185">Reference proteome</keyword>
<dbReference type="AlphaFoldDB" id="C6M250"/>
<evidence type="ECO:0000313" key="2">
    <source>
        <dbReference type="EMBL" id="EET45878.1"/>
    </source>
</evidence>
<dbReference type="EMBL" id="ACKO02000002">
    <property type="protein sequence ID" value="EET45878.1"/>
    <property type="molecule type" value="Genomic_DNA"/>
</dbReference>
<proteinExistence type="predicted"/>
<protein>
    <submittedName>
        <fullName evidence="2">Uncharacterized protein</fullName>
    </submittedName>
</protein>
<reference evidence="2" key="1">
    <citation type="submission" date="2009-07" db="EMBL/GenBank/DDBJ databases">
        <authorList>
            <person name="Weinstock G."/>
            <person name="Sodergren E."/>
            <person name="Clifton S."/>
            <person name="Fulton L."/>
            <person name="Fulton B."/>
            <person name="Courtney L."/>
            <person name="Fronick C."/>
            <person name="Harrison M."/>
            <person name="Strong C."/>
            <person name="Farmer C."/>
            <person name="Delahaunty K."/>
            <person name="Markovic C."/>
            <person name="Hall O."/>
            <person name="Minx P."/>
            <person name="Tomlinson C."/>
            <person name="Mitreva M."/>
            <person name="Nelson J."/>
            <person name="Hou S."/>
            <person name="Wollam A."/>
            <person name="Pepin K.H."/>
            <person name="Johnson M."/>
            <person name="Bhonagiri V."/>
            <person name="Nash W.E."/>
            <person name="Warren W."/>
            <person name="Chinwalla A."/>
            <person name="Mardis E.R."/>
            <person name="Wilson R.K."/>
        </authorList>
    </citation>
    <scope>NUCLEOTIDE SEQUENCE [LARGE SCALE GENOMIC DNA]</scope>
    <source>
        <strain evidence="2">ATCC 29256</strain>
    </source>
</reference>
<comment type="caution">
    <text evidence="2">The sequence shown here is derived from an EMBL/GenBank/DDBJ whole genome shotgun (WGS) entry which is preliminary data.</text>
</comment>
<feature type="region of interest" description="Disordered" evidence="1">
    <location>
        <begin position="1"/>
        <end position="21"/>
    </location>
</feature>
<dbReference type="Proteomes" id="UP000005365">
    <property type="component" value="Unassembled WGS sequence"/>
</dbReference>
<evidence type="ECO:0000256" key="1">
    <source>
        <dbReference type="SAM" id="MobiDB-lite"/>
    </source>
</evidence>
<organism evidence="2 3">
    <name type="scientific">Neisseria sicca ATCC 29256</name>
    <dbReference type="NCBI Taxonomy" id="547045"/>
    <lineage>
        <taxon>Bacteria</taxon>
        <taxon>Pseudomonadati</taxon>
        <taxon>Pseudomonadota</taxon>
        <taxon>Betaproteobacteria</taxon>
        <taxon>Neisseriales</taxon>
        <taxon>Neisseriaceae</taxon>
        <taxon>Neisseria</taxon>
    </lineage>
</organism>
<sequence length="41" mass="4853">MYGKMFKRRDERQTDAAKQTDIAAAHQKLRHILLNFQPNPL</sequence>
<name>C6M250_NEISI</name>